<accession>C9LI03</accession>
<protein>
    <submittedName>
        <fullName evidence="1">Uncharacterized protein</fullName>
    </submittedName>
</protein>
<sequence length="70" mass="8067">MDLPAFGRAFLAEQRWAISFEQSTEEQGRGWYFMGLSIKKHRGSCSFRALCLILLPRACILMGYHSLTIR</sequence>
<keyword evidence="2" id="KW-1185">Reference proteome</keyword>
<dbReference type="STRING" id="626522.GCWU000325_01857"/>
<reference evidence="1" key="1">
    <citation type="submission" date="2009-09" db="EMBL/GenBank/DDBJ databases">
        <authorList>
            <person name="Weinstock G."/>
            <person name="Sodergren E."/>
            <person name="Clifton S."/>
            <person name="Fulton L."/>
            <person name="Fulton B."/>
            <person name="Courtney L."/>
            <person name="Fronick C."/>
            <person name="Harrison M."/>
            <person name="Strong C."/>
            <person name="Farmer C."/>
            <person name="Delahaunty K."/>
            <person name="Markovic C."/>
            <person name="Hall O."/>
            <person name="Minx P."/>
            <person name="Tomlinson C."/>
            <person name="Mitreva M."/>
            <person name="Nelson J."/>
            <person name="Hou S."/>
            <person name="Wollam A."/>
            <person name="Pepin K.H."/>
            <person name="Johnson M."/>
            <person name="Bhonagiri V."/>
            <person name="Nash W.E."/>
            <person name="Warren W."/>
            <person name="Chinwalla A."/>
            <person name="Mardis E.R."/>
            <person name="Wilson R.K."/>
        </authorList>
    </citation>
    <scope>NUCLEOTIDE SEQUENCE [LARGE SCALE GENOMIC DNA]</scope>
    <source>
        <strain evidence="1">ATCC 51259</strain>
    </source>
</reference>
<dbReference type="EMBL" id="ACIJ02000022">
    <property type="protein sequence ID" value="EEX71119.1"/>
    <property type="molecule type" value="Genomic_DNA"/>
</dbReference>
<organism evidence="1 2">
    <name type="scientific">Alloprevotella tannerae ATCC 51259</name>
    <dbReference type="NCBI Taxonomy" id="626522"/>
    <lineage>
        <taxon>Bacteria</taxon>
        <taxon>Pseudomonadati</taxon>
        <taxon>Bacteroidota</taxon>
        <taxon>Bacteroidia</taxon>
        <taxon>Bacteroidales</taxon>
        <taxon>Prevotellaceae</taxon>
        <taxon>Alloprevotella</taxon>
    </lineage>
</organism>
<proteinExistence type="predicted"/>
<name>C9LI03_9BACT</name>
<evidence type="ECO:0000313" key="1">
    <source>
        <dbReference type="EMBL" id="EEX71119.1"/>
    </source>
</evidence>
<evidence type="ECO:0000313" key="2">
    <source>
        <dbReference type="Proteomes" id="UP000003460"/>
    </source>
</evidence>
<comment type="caution">
    <text evidence="1">The sequence shown here is derived from an EMBL/GenBank/DDBJ whole genome shotgun (WGS) entry which is preliminary data.</text>
</comment>
<dbReference type="HOGENOM" id="CLU_2754567_0_0_10"/>
<dbReference type="AlphaFoldDB" id="C9LI03"/>
<gene>
    <name evidence="1" type="ORF">GCWU000325_01857</name>
</gene>
<dbReference type="Proteomes" id="UP000003460">
    <property type="component" value="Unassembled WGS sequence"/>
</dbReference>